<evidence type="ECO:0000313" key="3">
    <source>
        <dbReference type="Proteomes" id="UP001311232"/>
    </source>
</evidence>
<gene>
    <name evidence="2" type="ORF">CRENBAI_024319</name>
</gene>
<dbReference type="EMBL" id="JAHHUM010000940">
    <property type="protein sequence ID" value="KAK5615624.1"/>
    <property type="molecule type" value="Genomic_DNA"/>
</dbReference>
<feature type="region of interest" description="Disordered" evidence="1">
    <location>
        <begin position="35"/>
        <end position="117"/>
    </location>
</feature>
<organism evidence="2 3">
    <name type="scientific">Crenichthys baileyi</name>
    <name type="common">White River springfish</name>
    <dbReference type="NCBI Taxonomy" id="28760"/>
    <lineage>
        <taxon>Eukaryota</taxon>
        <taxon>Metazoa</taxon>
        <taxon>Chordata</taxon>
        <taxon>Craniata</taxon>
        <taxon>Vertebrata</taxon>
        <taxon>Euteleostomi</taxon>
        <taxon>Actinopterygii</taxon>
        <taxon>Neopterygii</taxon>
        <taxon>Teleostei</taxon>
        <taxon>Neoteleostei</taxon>
        <taxon>Acanthomorphata</taxon>
        <taxon>Ovalentaria</taxon>
        <taxon>Atherinomorphae</taxon>
        <taxon>Cyprinodontiformes</taxon>
        <taxon>Goodeidae</taxon>
        <taxon>Crenichthys</taxon>
    </lineage>
</organism>
<proteinExistence type="predicted"/>
<name>A0AAV9S3K7_9TELE</name>
<evidence type="ECO:0000313" key="2">
    <source>
        <dbReference type="EMBL" id="KAK5615624.1"/>
    </source>
</evidence>
<comment type="caution">
    <text evidence="2">The sequence shown here is derived from an EMBL/GenBank/DDBJ whole genome shotgun (WGS) entry which is preliminary data.</text>
</comment>
<keyword evidence="3" id="KW-1185">Reference proteome</keyword>
<dbReference type="AlphaFoldDB" id="A0AAV9S3K7"/>
<protein>
    <submittedName>
        <fullName evidence="2">Uncharacterized protein</fullName>
    </submittedName>
</protein>
<feature type="compositionally biased region" description="Low complexity" evidence="1">
    <location>
        <begin position="63"/>
        <end position="80"/>
    </location>
</feature>
<reference evidence="2 3" key="1">
    <citation type="submission" date="2021-06" db="EMBL/GenBank/DDBJ databases">
        <authorList>
            <person name="Palmer J.M."/>
        </authorList>
    </citation>
    <scope>NUCLEOTIDE SEQUENCE [LARGE SCALE GENOMIC DNA]</scope>
    <source>
        <strain evidence="2 3">MEX-2019</strain>
        <tissue evidence="2">Muscle</tissue>
    </source>
</reference>
<dbReference type="Proteomes" id="UP001311232">
    <property type="component" value="Unassembled WGS sequence"/>
</dbReference>
<sequence length="117" mass="12721">MVERLLYSSIAHCDIRALTPFPVSCNAWSRCRYPIGAPAPGPRRCSPSLRGGDRQNAPVPAQTSAGTTRTRATPARTLTPRPDPRTQRPSFPSREGTKYKRGVHLVQTSPPTRAATG</sequence>
<evidence type="ECO:0000256" key="1">
    <source>
        <dbReference type="SAM" id="MobiDB-lite"/>
    </source>
</evidence>
<accession>A0AAV9S3K7</accession>